<keyword evidence="2 7" id="KW-0575">Peroxidase</keyword>
<evidence type="ECO:0000259" key="8">
    <source>
        <dbReference type="PROSITE" id="PS51352"/>
    </source>
</evidence>
<evidence type="ECO:0000256" key="6">
    <source>
        <dbReference type="PIRSR" id="PIRSR637944-1"/>
    </source>
</evidence>
<keyword evidence="3 7" id="KW-0049">Antioxidant</keyword>
<dbReference type="GO" id="GO:0005739">
    <property type="term" value="C:mitochondrion"/>
    <property type="evidence" value="ECO:0007669"/>
    <property type="project" value="TreeGrafter"/>
</dbReference>
<name>C5L461_PERM5</name>
<evidence type="ECO:0000256" key="5">
    <source>
        <dbReference type="ARBA" id="ARBA00023284"/>
    </source>
</evidence>
<dbReference type="EMBL" id="GG678968">
    <property type="protein sequence ID" value="EER08481.1"/>
    <property type="molecule type" value="Genomic_DNA"/>
</dbReference>
<keyword evidence="10" id="KW-1185">Reference proteome</keyword>
<proteinExistence type="inferred from homology"/>
<dbReference type="GeneID" id="9041843"/>
<evidence type="ECO:0000313" key="9">
    <source>
        <dbReference type="EMBL" id="EER08481.1"/>
    </source>
</evidence>
<dbReference type="Pfam" id="PF08534">
    <property type="entry name" value="Redoxin"/>
    <property type="match status" value="1"/>
</dbReference>
<dbReference type="GO" id="GO:0008379">
    <property type="term" value="F:thioredoxin peroxidase activity"/>
    <property type="evidence" value="ECO:0007669"/>
    <property type="project" value="InterPro"/>
</dbReference>
<dbReference type="InParanoid" id="C5L461"/>
<comment type="function">
    <text evidence="7">Thiol-specific peroxidase that catalyzes the reduction of hydrogen peroxide and organic hydroperoxides to water and alcohols, respectively. Plays a role in cell protection against oxidative stress by detoxifying peroxides.</text>
</comment>
<dbReference type="OMA" id="SAWGKQH"/>
<dbReference type="PANTHER" id="PTHR10430">
    <property type="entry name" value="PEROXIREDOXIN"/>
    <property type="match status" value="1"/>
</dbReference>
<dbReference type="InterPro" id="IPR013766">
    <property type="entry name" value="Thioredoxin_domain"/>
</dbReference>
<dbReference type="CDD" id="cd03013">
    <property type="entry name" value="PRX5_like"/>
    <property type="match status" value="1"/>
</dbReference>
<dbReference type="PROSITE" id="PS51352">
    <property type="entry name" value="THIOREDOXIN_2"/>
    <property type="match status" value="1"/>
</dbReference>
<dbReference type="FunFam" id="3.40.30.10:FF:000020">
    <property type="entry name" value="Peroxiredoxin"/>
    <property type="match status" value="1"/>
</dbReference>
<dbReference type="GO" id="GO:0042744">
    <property type="term" value="P:hydrogen peroxide catabolic process"/>
    <property type="evidence" value="ECO:0007669"/>
    <property type="project" value="TreeGrafter"/>
</dbReference>
<dbReference type="InterPro" id="IPR037944">
    <property type="entry name" value="PRX5-like"/>
</dbReference>
<evidence type="ECO:0000256" key="3">
    <source>
        <dbReference type="ARBA" id="ARBA00022862"/>
    </source>
</evidence>
<dbReference type="AlphaFoldDB" id="C5L461"/>
<keyword evidence="4 7" id="KW-0560">Oxidoreductase</keyword>
<evidence type="ECO:0000313" key="10">
    <source>
        <dbReference type="Proteomes" id="UP000007800"/>
    </source>
</evidence>
<dbReference type="PANTHER" id="PTHR10430:SF16">
    <property type="entry name" value="PEROXIREDOXIN-5, MITOCHONDRIAL"/>
    <property type="match status" value="1"/>
</dbReference>
<dbReference type="GO" id="GO:0045454">
    <property type="term" value="P:cell redox homeostasis"/>
    <property type="evidence" value="ECO:0007669"/>
    <property type="project" value="TreeGrafter"/>
</dbReference>
<dbReference type="InterPro" id="IPR013740">
    <property type="entry name" value="Redoxin"/>
</dbReference>
<gene>
    <name evidence="9" type="ORF">Pmar_PMAR027149</name>
</gene>
<dbReference type="Gene3D" id="3.40.30.10">
    <property type="entry name" value="Glutaredoxin"/>
    <property type="match status" value="1"/>
</dbReference>
<dbReference type="FunCoup" id="C5L461">
    <property type="interactions" value="327"/>
</dbReference>
<evidence type="ECO:0000256" key="2">
    <source>
        <dbReference type="ARBA" id="ARBA00022559"/>
    </source>
</evidence>
<feature type="domain" description="Thioredoxin" evidence="8">
    <location>
        <begin position="3"/>
        <end position="166"/>
    </location>
</feature>
<organism evidence="10">
    <name type="scientific">Perkinsus marinus (strain ATCC 50983 / TXsc)</name>
    <dbReference type="NCBI Taxonomy" id="423536"/>
    <lineage>
        <taxon>Eukaryota</taxon>
        <taxon>Sar</taxon>
        <taxon>Alveolata</taxon>
        <taxon>Perkinsozoa</taxon>
        <taxon>Perkinsea</taxon>
        <taxon>Perkinsida</taxon>
        <taxon>Perkinsidae</taxon>
        <taxon>Perkinsus</taxon>
    </lineage>
</organism>
<sequence length="166" mass="17695">MVITVGSSLPKTELFETSPDDKKTLADVFGMKTGILFGVPGAFTPTCDQTHLPSYLKDYEQLKAKGVEVIACMAVNDSFVMQAWGKATGAEGKIHMLADIKADTAKALGVDFDVTPVLGNVRCKRFAAVIRDGKIAAIEVEPDNVGASCTLAKISTNTSERDLLRG</sequence>
<accession>C5L461</accession>
<reference evidence="9 10" key="1">
    <citation type="submission" date="2008-07" db="EMBL/GenBank/DDBJ databases">
        <authorList>
            <person name="El-Sayed N."/>
            <person name="Caler E."/>
            <person name="Inman J."/>
            <person name="Amedeo P."/>
            <person name="Hass B."/>
            <person name="Wortman J."/>
        </authorList>
    </citation>
    <scope>NUCLEOTIDE SEQUENCE [LARGE SCALE GENOMIC DNA]</scope>
    <source>
        <strain evidence="10">ATCC 50983 / TXsc</strain>
    </source>
</reference>
<feature type="active site" description="Cysteine sulfenic acid (-SOH) intermediate" evidence="6">
    <location>
        <position position="47"/>
    </location>
</feature>
<protein>
    <recommendedName>
        <fullName evidence="8">Thioredoxin domain-containing protein</fullName>
    </recommendedName>
</protein>
<dbReference type="GO" id="GO:0005777">
    <property type="term" value="C:peroxisome"/>
    <property type="evidence" value="ECO:0007669"/>
    <property type="project" value="TreeGrafter"/>
</dbReference>
<dbReference type="Proteomes" id="UP000007800">
    <property type="component" value="Unassembled WGS sequence"/>
</dbReference>
<keyword evidence="5 7" id="KW-0676">Redox-active center</keyword>
<evidence type="ECO:0000256" key="1">
    <source>
        <dbReference type="ARBA" id="ARBA00010505"/>
    </source>
</evidence>
<evidence type="ECO:0000256" key="7">
    <source>
        <dbReference type="RuleBase" id="RU366011"/>
    </source>
</evidence>
<comment type="similarity">
    <text evidence="1 7">Belongs to the peroxiredoxin family. Prx5 subfamily.</text>
</comment>
<dbReference type="InterPro" id="IPR036249">
    <property type="entry name" value="Thioredoxin-like_sf"/>
</dbReference>
<evidence type="ECO:0000256" key="4">
    <source>
        <dbReference type="ARBA" id="ARBA00023002"/>
    </source>
</evidence>
<dbReference type="OrthoDB" id="1882547at2759"/>
<dbReference type="GO" id="GO:0034599">
    <property type="term" value="P:cellular response to oxidative stress"/>
    <property type="evidence" value="ECO:0007669"/>
    <property type="project" value="InterPro"/>
</dbReference>
<dbReference type="RefSeq" id="XP_002776665.1">
    <property type="nucleotide sequence ID" value="XM_002776619.1"/>
</dbReference>
<dbReference type="SUPFAM" id="SSF52833">
    <property type="entry name" value="Thioredoxin-like"/>
    <property type="match status" value="1"/>
</dbReference>